<feature type="compositionally biased region" description="Polar residues" evidence="1">
    <location>
        <begin position="132"/>
        <end position="151"/>
    </location>
</feature>
<gene>
    <name evidence="3" type="ORF">FGG08_006396</name>
</gene>
<feature type="region of interest" description="Disordered" evidence="1">
    <location>
        <begin position="318"/>
        <end position="362"/>
    </location>
</feature>
<evidence type="ECO:0000313" key="3">
    <source>
        <dbReference type="EMBL" id="KAH0536758.1"/>
    </source>
</evidence>
<dbReference type="EMBL" id="JAGHQL010000182">
    <property type="protein sequence ID" value="KAH0536758.1"/>
    <property type="molecule type" value="Genomic_DNA"/>
</dbReference>
<evidence type="ECO:0000256" key="1">
    <source>
        <dbReference type="SAM" id="MobiDB-lite"/>
    </source>
</evidence>
<proteinExistence type="predicted"/>
<feature type="compositionally biased region" description="Polar residues" evidence="1">
    <location>
        <begin position="331"/>
        <end position="358"/>
    </location>
</feature>
<evidence type="ECO:0000313" key="4">
    <source>
        <dbReference type="Proteomes" id="UP000698800"/>
    </source>
</evidence>
<feature type="chain" id="PRO_5040340769" evidence="2">
    <location>
        <begin position="26"/>
        <end position="393"/>
    </location>
</feature>
<dbReference type="AlphaFoldDB" id="A0A9P8KXI8"/>
<feature type="region of interest" description="Disordered" evidence="1">
    <location>
        <begin position="95"/>
        <end position="151"/>
    </location>
</feature>
<keyword evidence="4" id="KW-1185">Reference proteome</keyword>
<reference evidence="3" key="1">
    <citation type="submission" date="2021-03" db="EMBL/GenBank/DDBJ databases">
        <title>Comparative genomics and phylogenomic investigation of the class Geoglossomycetes provide insights into ecological specialization and systematics.</title>
        <authorList>
            <person name="Melie T."/>
            <person name="Pirro S."/>
            <person name="Miller A.N."/>
            <person name="Quandt A."/>
        </authorList>
    </citation>
    <scope>NUCLEOTIDE SEQUENCE</scope>
    <source>
        <strain evidence="3">GBOQ0MN5Z8</strain>
    </source>
</reference>
<organism evidence="3 4">
    <name type="scientific">Glutinoglossum americanum</name>
    <dbReference type="NCBI Taxonomy" id="1670608"/>
    <lineage>
        <taxon>Eukaryota</taxon>
        <taxon>Fungi</taxon>
        <taxon>Dikarya</taxon>
        <taxon>Ascomycota</taxon>
        <taxon>Pezizomycotina</taxon>
        <taxon>Geoglossomycetes</taxon>
        <taxon>Geoglossales</taxon>
        <taxon>Geoglossaceae</taxon>
        <taxon>Glutinoglossum</taxon>
    </lineage>
</organism>
<protein>
    <submittedName>
        <fullName evidence="3">Uncharacterized protein</fullName>
    </submittedName>
</protein>
<name>A0A9P8KXI8_9PEZI</name>
<comment type="caution">
    <text evidence="3">The sequence shown here is derived from an EMBL/GenBank/DDBJ whole genome shotgun (WGS) entry which is preliminary data.</text>
</comment>
<feature type="signal peptide" evidence="2">
    <location>
        <begin position="1"/>
        <end position="25"/>
    </location>
</feature>
<feature type="compositionally biased region" description="Low complexity" evidence="1">
    <location>
        <begin position="273"/>
        <end position="298"/>
    </location>
</feature>
<sequence length="393" mass="40806">MKALTNWTFSIFLAVLLLQLAEVSTSPCRRQRPNSKANLLAQAYRLPQGDHRDYGDGPRPPPYTHIHKDQKFPKVQTVTVKLTLGLPEPLQTAVPATTADCSGNRSGDGGDGGNDYSHDGNQPTPPLMPLSMENSSSTFTSPEPLSTTSNDHALSLESTTSSILSQLALALPTTSPNNPASPPESSIKSAVPQFTLAPTPLSATISEAILVPITMSAAPPGNPVISLEGCNCACLCDAAAFKVIPPGGLSPSMASMVRPPPPPPTNLTPPLPSGSSRSSSTNLLLPLPTTGSTSTPSDLSASTILSYFSAGLPTSPNLATQLSPSTPFPNYKSSSSTASEAPTGEPTTQNTEVPSTSEIPFPSPFNINTLSLMSAVTFRIDQPPPTATINVGA</sequence>
<evidence type="ECO:0000256" key="2">
    <source>
        <dbReference type="SAM" id="SignalP"/>
    </source>
</evidence>
<feature type="region of interest" description="Disordered" evidence="1">
    <location>
        <begin position="252"/>
        <end position="298"/>
    </location>
</feature>
<feature type="compositionally biased region" description="Pro residues" evidence="1">
    <location>
        <begin position="258"/>
        <end position="272"/>
    </location>
</feature>
<dbReference type="Proteomes" id="UP000698800">
    <property type="component" value="Unassembled WGS sequence"/>
</dbReference>
<keyword evidence="2" id="KW-0732">Signal</keyword>
<accession>A0A9P8KXI8</accession>